<accession>A0A0B7BY25</accession>
<feature type="compositionally biased region" description="Low complexity" evidence="1">
    <location>
        <begin position="18"/>
        <end position="29"/>
    </location>
</feature>
<gene>
    <name evidence="2" type="primary">ORF217149</name>
</gene>
<dbReference type="AlphaFoldDB" id="A0A0B7BY25"/>
<evidence type="ECO:0000313" key="2">
    <source>
        <dbReference type="EMBL" id="CEK97873.1"/>
    </source>
</evidence>
<reference evidence="2" key="1">
    <citation type="submission" date="2014-12" db="EMBL/GenBank/DDBJ databases">
        <title>Insight into the proteome of Arion vulgaris.</title>
        <authorList>
            <person name="Aradska J."/>
            <person name="Bulat T."/>
            <person name="Smidak R."/>
            <person name="Sarate P."/>
            <person name="Gangsoo J."/>
            <person name="Sialana F."/>
            <person name="Bilban M."/>
            <person name="Lubec G."/>
        </authorList>
    </citation>
    <scope>NUCLEOTIDE SEQUENCE</scope>
    <source>
        <tissue evidence="2">Skin</tissue>
    </source>
</reference>
<name>A0A0B7BY25_9EUPU</name>
<feature type="region of interest" description="Disordered" evidence="1">
    <location>
        <begin position="1"/>
        <end position="74"/>
    </location>
</feature>
<feature type="non-terminal residue" evidence="2">
    <location>
        <position position="1"/>
    </location>
</feature>
<feature type="non-terminal residue" evidence="2">
    <location>
        <position position="74"/>
    </location>
</feature>
<proteinExistence type="predicted"/>
<dbReference type="EMBL" id="HACG01051002">
    <property type="protein sequence ID" value="CEK97873.1"/>
    <property type="molecule type" value="Transcribed_RNA"/>
</dbReference>
<protein>
    <submittedName>
        <fullName evidence="2">Uncharacterized protein</fullName>
    </submittedName>
</protein>
<evidence type="ECO:0000256" key="1">
    <source>
        <dbReference type="SAM" id="MobiDB-lite"/>
    </source>
</evidence>
<organism evidence="2">
    <name type="scientific">Arion vulgaris</name>
    <dbReference type="NCBI Taxonomy" id="1028688"/>
    <lineage>
        <taxon>Eukaryota</taxon>
        <taxon>Metazoa</taxon>
        <taxon>Spiralia</taxon>
        <taxon>Lophotrochozoa</taxon>
        <taxon>Mollusca</taxon>
        <taxon>Gastropoda</taxon>
        <taxon>Heterobranchia</taxon>
        <taxon>Euthyneura</taxon>
        <taxon>Panpulmonata</taxon>
        <taxon>Eupulmonata</taxon>
        <taxon>Stylommatophora</taxon>
        <taxon>Helicina</taxon>
        <taxon>Arionoidea</taxon>
        <taxon>Arionidae</taxon>
        <taxon>Arion</taxon>
    </lineage>
</organism>
<sequence length="74" mass="7889">KQSPTLKQMGLPKLIPNSQSSIKSSSTQSVYCLAKSTRSGKDSQGSQQKSLPGGKIASMPLSSPTMRSKFSRSE</sequence>